<gene>
    <name evidence="1" type="ORF">AVEN_105276_1</name>
</gene>
<comment type="caution">
    <text evidence="1">The sequence shown here is derived from an EMBL/GenBank/DDBJ whole genome shotgun (WGS) entry which is preliminary data.</text>
</comment>
<name>A0A4Y1ZVG2_ARAVE</name>
<feature type="non-terminal residue" evidence="1">
    <location>
        <position position="1"/>
    </location>
</feature>
<evidence type="ECO:0000313" key="2">
    <source>
        <dbReference type="Proteomes" id="UP000499080"/>
    </source>
</evidence>
<dbReference type="EMBL" id="BGPR01078394">
    <property type="protein sequence ID" value="GBL70245.1"/>
    <property type="molecule type" value="Genomic_DNA"/>
</dbReference>
<dbReference type="Proteomes" id="UP000499080">
    <property type="component" value="Unassembled WGS sequence"/>
</dbReference>
<sequence length="73" mass="8412">DGITSKPTPKRARIDKSLMCLWVFLPPKTRLPAQVTRAVMQNRLPRKSFALFFRNSFDLRIFFGAERHCSGGM</sequence>
<proteinExistence type="predicted"/>
<keyword evidence="2" id="KW-1185">Reference proteome</keyword>
<organism evidence="1 2">
    <name type="scientific">Araneus ventricosus</name>
    <name type="common">Orbweaver spider</name>
    <name type="synonym">Epeira ventricosa</name>
    <dbReference type="NCBI Taxonomy" id="182803"/>
    <lineage>
        <taxon>Eukaryota</taxon>
        <taxon>Metazoa</taxon>
        <taxon>Ecdysozoa</taxon>
        <taxon>Arthropoda</taxon>
        <taxon>Chelicerata</taxon>
        <taxon>Arachnida</taxon>
        <taxon>Araneae</taxon>
        <taxon>Araneomorphae</taxon>
        <taxon>Entelegynae</taxon>
        <taxon>Araneoidea</taxon>
        <taxon>Araneidae</taxon>
        <taxon>Araneus</taxon>
    </lineage>
</organism>
<accession>A0A4Y1ZVG2</accession>
<reference evidence="1 2" key="1">
    <citation type="journal article" date="2019" name="Sci. Rep.">
        <title>Orb-weaving spider Araneus ventricosus genome elucidates the spidroin gene catalogue.</title>
        <authorList>
            <person name="Kono N."/>
            <person name="Nakamura H."/>
            <person name="Ohtoshi R."/>
            <person name="Moran D.A.P."/>
            <person name="Shinohara A."/>
            <person name="Yoshida Y."/>
            <person name="Fujiwara M."/>
            <person name="Mori M."/>
            <person name="Tomita M."/>
            <person name="Arakawa K."/>
        </authorList>
    </citation>
    <scope>NUCLEOTIDE SEQUENCE [LARGE SCALE GENOMIC DNA]</scope>
</reference>
<evidence type="ECO:0000313" key="1">
    <source>
        <dbReference type="EMBL" id="GBL70245.1"/>
    </source>
</evidence>
<dbReference type="AlphaFoldDB" id="A0A4Y1ZVG2"/>
<protein>
    <submittedName>
        <fullName evidence="1">Uncharacterized protein</fullName>
    </submittedName>
</protein>